<proteinExistence type="predicted"/>
<feature type="compositionally biased region" description="Polar residues" evidence="1">
    <location>
        <begin position="1"/>
        <end position="10"/>
    </location>
</feature>
<dbReference type="InterPro" id="IPR001279">
    <property type="entry name" value="Metallo-B-lactamas"/>
</dbReference>
<accession>A0A4V5PMX1</accession>
<evidence type="ECO:0000313" key="3">
    <source>
        <dbReference type="EMBL" id="TKD07865.1"/>
    </source>
</evidence>
<dbReference type="Proteomes" id="UP000309215">
    <property type="component" value="Unassembled WGS sequence"/>
</dbReference>
<dbReference type="Gene3D" id="3.60.15.10">
    <property type="entry name" value="Ribonuclease Z/Hydroxyacylglutathione hydrolase-like"/>
    <property type="match status" value="1"/>
</dbReference>
<comment type="caution">
    <text evidence="3">The sequence shown here is derived from an EMBL/GenBank/DDBJ whole genome shotgun (WGS) entry which is preliminary data.</text>
</comment>
<dbReference type="InterPro" id="IPR036866">
    <property type="entry name" value="RibonucZ/Hydroxyglut_hydro"/>
</dbReference>
<dbReference type="CDD" id="cd07726">
    <property type="entry name" value="ST1585-like_MBL-fold"/>
    <property type="match status" value="1"/>
</dbReference>
<dbReference type="OrthoDB" id="5443440at2"/>
<dbReference type="PANTHER" id="PTHR42951:SF22">
    <property type="entry name" value="METALLO BETA-LACTAMASE SUPERFAMILY LIPOPROTEIN"/>
    <property type="match status" value="1"/>
</dbReference>
<evidence type="ECO:0000259" key="2">
    <source>
        <dbReference type="SMART" id="SM00849"/>
    </source>
</evidence>
<dbReference type="Pfam" id="PF00753">
    <property type="entry name" value="Lactamase_B"/>
    <property type="match status" value="1"/>
</dbReference>
<evidence type="ECO:0000313" key="4">
    <source>
        <dbReference type="Proteomes" id="UP000309215"/>
    </source>
</evidence>
<name>A0A4V5PMX1_9BACT</name>
<reference evidence="3 4" key="1">
    <citation type="submission" date="2019-04" db="EMBL/GenBank/DDBJ databases">
        <authorList>
            <person name="Li Y."/>
            <person name="Wang J."/>
        </authorList>
    </citation>
    <scope>NUCLEOTIDE SEQUENCE [LARGE SCALE GENOMIC DNA]</scope>
    <source>
        <strain evidence="3 4">DSM 14668</strain>
    </source>
</reference>
<keyword evidence="4" id="KW-1185">Reference proteome</keyword>
<feature type="domain" description="Metallo-beta-lactamase" evidence="2">
    <location>
        <begin position="101"/>
        <end position="305"/>
    </location>
</feature>
<feature type="region of interest" description="Disordered" evidence="1">
    <location>
        <begin position="56"/>
        <end position="80"/>
    </location>
</feature>
<evidence type="ECO:0000256" key="1">
    <source>
        <dbReference type="SAM" id="MobiDB-lite"/>
    </source>
</evidence>
<sequence>MNCAMRSSSNRPGQDRQRPCPPRQPRCGFNWRPGSFVGLFEKLRTAQFFNPGSSASLVRGRGGGQPPAGTGAAPRRDAARLPGMSSSRLVTIDCDYLGPGFAAAYLRVEGDEAAFVETNTTHAVPRLLAALDREGIAREAVRWVIVTHVHLDHAGGASALLAALPNATVLAHPRAARHLVDPSKLVKSAEAVYGAARFAELYGTILPIDAARVRSLEDRESVLLGGATLSFVHTRGHANHHFIVLDPAREAVFTGDTFGLVYPHLQRGRRFAFPSTSPTDFDAEAAHASIEVVRTSGARRAALTHFGEIEDLDVVAAQLHRWIDLSASLVEAAVPLAPAEAEAMIRKALDKEMERAAEEVGLALDARDHELLELDLALNAQGLAYVASKRRG</sequence>
<organism evidence="3 4">
    <name type="scientific">Polyangium fumosum</name>
    <dbReference type="NCBI Taxonomy" id="889272"/>
    <lineage>
        <taxon>Bacteria</taxon>
        <taxon>Pseudomonadati</taxon>
        <taxon>Myxococcota</taxon>
        <taxon>Polyangia</taxon>
        <taxon>Polyangiales</taxon>
        <taxon>Polyangiaceae</taxon>
        <taxon>Polyangium</taxon>
    </lineage>
</organism>
<dbReference type="InterPro" id="IPR037482">
    <property type="entry name" value="ST1585_MBL-fold"/>
</dbReference>
<keyword evidence="3" id="KW-0378">Hydrolase</keyword>
<protein>
    <submittedName>
        <fullName evidence="3">MBL fold metallo-hydrolase</fullName>
    </submittedName>
</protein>
<dbReference type="SUPFAM" id="SSF56281">
    <property type="entry name" value="Metallo-hydrolase/oxidoreductase"/>
    <property type="match status" value="1"/>
</dbReference>
<dbReference type="SMART" id="SM00849">
    <property type="entry name" value="Lactamase_B"/>
    <property type="match status" value="1"/>
</dbReference>
<feature type="region of interest" description="Disordered" evidence="1">
    <location>
        <begin position="1"/>
        <end position="26"/>
    </location>
</feature>
<dbReference type="EMBL" id="SSMQ01000015">
    <property type="protein sequence ID" value="TKD07865.1"/>
    <property type="molecule type" value="Genomic_DNA"/>
</dbReference>
<dbReference type="GO" id="GO:0016787">
    <property type="term" value="F:hydrolase activity"/>
    <property type="evidence" value="ECO:0007669"/>
    <property type="project" value="UniProtKB-KW"/>
</dbReference>
<gene>
    <name evidence="3" type="ORF">E8A74_16350</name>
</gene>
<dbReference type="AlphaFoldDB" id="A0A4V5PMX1"/>
<dbReference type="InterPro" id="IPR050855">
    <property type="entry name" value="NDM-1-like"/>
</dbReference>
<dbReference type="PANTHER" id="PTHR42951">
    <property type="entry name" value="METALLO-BETA-LACTAMASE DOMAIN-CONTAINING"/>
    <property type="match status" value="1"/>
</dbReference>